<reference evidence="11 12" key="1">
    <citation type="submission" date="2015-09" db="EMBL/GenBank/DDBJ databases">
        <title>Sorangium comparison.</title>
        <authorList>
            <person name="Zaburannyi N."/>
            <person name="Bunk B."/>
            <person name="Overmann J."/>
            <person name="Mueller R."/>
        </authorList>
    </citation>
    <scope>NUCLEOTIDE SEQUENCE [LARGE SCALE GENOMIC DNA]</scope>
    <source>
        <strain evidence="11 12">So ce836</strain>
    </source>
</reference>
<dbReference type="Proteomes" id="UP000295497">
    <property type="component" value="Chromosome"/>
</dbReference>
<dbReference type="Pfam" id="PF02374">
    <property type="entry name" value="ArsA_ATPase"/>
    <property type="match status" value="1"/>
</dbReference>
<comment type="function">
    <text evidence="7">Anion-transporting ATPase. Catalyzes the extrusion of arsenite.</text>
</comment>
<dbReference type="Gene3D" id="3.40.50.300">
    <property type="entry name" value="P-loop containing nucleotide triphosphate hydrolases"/>
    <property type="match status" value="1"/>
</dbReference>
<organism evidence="11 12">
    <name type="scientific">Sorangium cellulosum</name>
    <name type="common">Polyangium cellulosum</name>
    <dbReference type="NCBI Taxonomy" id="56"/>
    <lineage>
        <taxon>Bacteria</taxon>
        <taxon>Pseudomonadati</taxon>
        <taxon>Myxococcota</taxon>
        <taxon>Polyangia</taxon>
        <taxon>Polyangiales</taxon>
        <taxon>Polyangiaceae</taxon>
        <taxon>Sorangium</taxon>
    </lineage>
</organism>
<dbReference type="GO" id="GO:0016887">
    <property type="term" value="F:ATP hydrolysis activity"/>
    <property type="evidence" value="ECO:0007669"/>
    <property type="project" value="InterPro"/>
</dbReference>
<evidence type="ECO:0000256" key="6">
    <source>
        <dbReference type="ARBA" id="ARBA00052296"/>
    </source>
</evidence>
<dbReference type="FunFam" id="3.40.50.300:FF:001801">
    <property type="entry name" value="Putative arsenical pump-driving ATPase"/>
    <property type="match status" value="1"/>
</dbReference>
<dbReference type="GO" id="GO:0015446">
    <property type="term" value="F:ATPase-coupled arsenite transmembrane transporter activity"/>
    <property type="evidence" value="ECO:0007669"/>
    <property type="project" value="UniProtKB-EC"/>
</dbReference>
<dbReference type="InterPro" id="IPR016300">
    <property type="entry name" value="ATPase_ArsA/GET3"/>
</dbReference>
<evidence type="ECO:0000256" key="8">
    <source>
        <dbReference type="ARBA" id="ARBA00066752"/>
    </source>
</evidence>
<sequence length="392" mass="44721">MTRVLLFSGKGGVGKTTVSAATALASARRGYRTLVLSFDIAHSLSDCFDLDRRLLDFNRGLPHRITDNLDMQEVEVHDELRRHWSDVYDYMSVLLTSTGLTDVVAEEVAIFPGTEEVVSLMYLNRYVKDGMYDVIIVDCPPTGESLRFVNITSTLEWYIRKRFNIDRTIVKFARPIAARVSSQHLPDDGYFQSLQRLFERINGIERVLTDSHTTTVRLVASAEKMVIRETQRAYLYFSIYGMTTDQIVMNRLLPSDGYFSRWHEMQSSYVDGAREYFSPVPVSTLPLFQDEMVGVARLEKFAESLYGDVDPTVRQVQSPTYRFLKEGGQYTLRIHVPGAEKTDIALDRAEDDLIIRVGSFKRHVPLPRAVARLQTAEAFLDNGELTVQFAER</sequence>
<dbReference type="RefSeq" id="WP_129581017.1">
    <property type="nucleotide sequence ID" value="NZ_CP012672.1"/>
</dbReference>
<dbReference type="InterPro" id="IPR040612">
    <property type="entry name" value="ArsA_HSP20-like"/>
</dbReference>
<dbReference type="GO" id="GO:0005524">
    <property type="term" value="F:ATP binding"/>
    <property type="evidence" value="ECO:0007669"/>
    <property type="project" value="UniProtKB-KW"/>
</dbReference>
<evidence type="ECO:0000256" key="5">
    <source>
        <dbReference type="ARBA" id="ARBA00022967"/>
    </source>
</evidence>
<dbReference type="SUPFAM" id="SSF49764">
    <property type="entry name" value="HSP20-like chaperones"/>
    <property type="match status" value="1"/>
</dbReference>
<comment type="catalytic activity">
    <reaction evidence="6">
        <text>arsenite(in) + ATP + H2O = arsenite(out) + ADP + phosphate + H(+)</text>
        <dbReference type="Rhea" id="RHEA:11348"/>
        <dbReference type="ChEBI" id="CHEBI:15377"/>
        <dbReference type="ChEBI" id="CHEBI:15378"/>
        <dbReference type="ChEBI" id="CHEBI:29242"/>
        <dbReference type="ChEBI" id="CHEBI:30616"/>
        <dbReference type="ChEBI" id="CHEBI:43474"/>
        <dbReference type="ChEBI" id="CHEBI:456216"/>
        <dbReference type="EC" id="7.3.2.7"/>
    </reaction>
</comment>
<dbReference type="EMBL" id="CP012672">
    <property type="protein sequence ID" value="AUX38589.1"/>
    <property type="molecule type" value="Genomic_DNA"/>
</dbReference>
<dbReference type="AlphaFoldDB" id="A0A4P2R624"/>
<dbReference type="InterPro" id="IPR025723">
    <property type="entry name" value="ArsA/GET3_ATPase-like"/>
</dbReference>
<evidence type="ECO:0000259" key="10">
    <source>
        <dbReference type="Pfam" id="PF17886"/>
    </source>
</evidence>
<keyword evidence="2" id="KW-0547">Nucleotide-binding</keyword>
<keyword evidence="4" id="KW-0059">Arsenical resistance</keyword>
<dbReference type="InterPro" id="IPR008978">
    <property type="entry name" value="HSP20-like_chaperone"/>
</dbReference>
<dbReference type="InterPro" id="IPR027417">
    <property type="entry name" value="P-loop_NTPase"/>
</dbReference>
<evidence type="ECO:0000313" key="12">
    <source>
        <dbReference type="Proteomes" id="UP000295497"/>
    </source>
</evidence>
<evidence type="ECO:0000259" key="9">
    <source>
        <dbReference type="Pfam" id="PF02374"/>
    </source>
</evidence>
<evidence type="ECO:0000256" key="3">
    <source>
        <dbReference type="ARBA" id="ARBA00022840"/>
    </source>
</evidence>
<accession>A0A4P2R624</accession>
<dbReference type="PANTHER" id="PTHR10803:SF3">
    <property type="entry name" value="ATPASE GET3"/>
    <property type="match status" value="1"/>
</dbReference>
<evidence type="ECO:0000256" key="2">
    <source>
        <dbReference type="ARBA" id="ARBA00022741"/>
    </source>
</evidence>
<dbReference type="Pfam" id="PF17886">
    <property type="entry name" value="ArsA_HSP20"/>
    <property type="match status" value="1"/>
</dbReference>
<dbReference type="NCBIfam" id="TIGR00345">
    <property type="entry name" value="GET3_arsA_TRC40"/>
    <property type="match status" value="1"/>
</dbReference>
<dbReference type="SUPFAM" id="SSF52540">
    <property type="entry name" value="P-loop containing nucleoside triphosphate hydrolases"/>
    <property type="match status" value="1"/>
</dbReference>
<evidence type="ECO:0000256" key="1">
    <source>
        <dbReference type="ARBA" id="ARBA00011040"/>
    </source>
</evidence>
<feature type="domain" description="ArsA/GET3 Anion-transporting ATPase-like" evidence="9">
    <location>
        <begin position="2"/>
        <end position="306"/>
    </location>
</feature>
<dbReference type="CDD" id="cd02035">
    <property type="entry name" value="ArsA"/>
    <property type="match status" value="1"/>
</dbReference>
<keyword evidence="3" id="KW-0067">ATP-binding</keyword>
<keyword evidence="5" id="KW-1278">Translocase</keyword>
<gene>
    <name evidence="11" type="ORF">SOCE836_108360</name>
</gene>
<evidence type="ECO:0000256" key="7">
    <source>
        <dbReference type="ARBA" id="ARBA00059736"/>
    </source>
</evidence>
<dbReference type="CDD" id="cd06464">
    <property type="entry name" value="ACD_sHsps-like"/>
    <property type="match status" value="1"/>
</dbReference>
<evidence type="ECO:0000313" key="11">
    <source>
        <dbReference type="EMBL" id="AUX38589.1"/>
    </source>
</evidence>
<dbReference type="PANTHER" id="PTHR10803">
    <property type="entry name" value="ARSENICAL PUMP-DRIVING ATPASE ARSENITE-TRANSLOCATING ATPASE"/>
    <property type="match status" value="1"/>
</dbReference>
<comment type="similarity">
    <text evidence="1">Belongs to the arsA ATPase family.</text>
</comment>
<feature type="domain" description="ArsA HSP20-like" evidence="10">
    <location>
        <begin position="327"/>
        <end position="389"/>
    </location>
</feature>
<name>A0A4P2R624_SORCE</name>
<proteinExistence type="inferred from homology"/>
<evidence type="ECO:0000256" key="4">
    <source>
        <dbReference type="ARBA" id="ARBA00022849"/>
    </source>
</evidence>
<protein>
    <recommendedName>
        <fullName evidence="8">arsenite-transporting ATPase</fullName>
        <ecNumber evidence="8">7.3.2.7</ecNumber>
    </recommendedName>
</protein>
<dbReference type="Gene3D" id="2.60.40.790">
    <property type="match status" value="1"/>
</dbReference>
<dbReference type="EC" id="7.3.2.7" evidence="8"/>